<dbReference type="GeneID" id="83203419"/>
<proteinExistence type="predicted"/>
<comment type="caution">
    <text evidence="1">The sequence shown here is derived from an EMBL/GenBank/DDBJ whole genome shotgun (WGS) entry which is preliminary data.</text>
</comment>
<evidence type="ECO:0000313" key="1">
    <source>
        <dbReference type="EMBL" id="KAJ5225595.1"/>
    </source>
</evidence>
<reference evidence="1" key="1">
    <citation type="submission" date="2022-11" db="EMBL/GenBank/DDBJ databases">
        <authorList>
            <person name="Petersen C."/>
        </authorList>
    </citation>
    <scope>NUCLEOTIDE SEQUENCE</scope>
    <source>
        <strain evidence="1">IBT 19713</strain>
    </source>
</reference>
<organism evidence="1 2">
    <name type="scientific">Penicillium chermesinum</name>
    <dbReference type="NCBI Taxonomy" id="63820"/>
    <lineage>
        <taxon>Eukaryota</taxon>
        <taxon>Fungi</taxon>
        <taxon>Dikarya</taxon>
        <taxon>Ascomycota</taxon>
        <taxon>Pezizomycotina</taxon>
        <taxon>Eurotiomycetes</taxon>
        <taxon>Eurotiomycetidae</taxon>
        <taxon>Eurotiales</taxon>
        <taxon>Aspergillaceae</taxon>
        <taxon>Penicillium</taxon>
    </lineage>
</organism>
<dbReference type="SUPFAM" id="SSF56112">
    <property type="entry name" value="Protein kinase-like (PK-like)"/>
    <property type="match status" value="1"/>
</dbReference>
<dbReference type="Proteomes" id="UP001150941">
    <property type="component" value="Unassembled WGS sequence"/>
</dbReference>
<dbReference type="InterPro" id="IPR011009">
    <property type="entry name" value="Kinase-like_dom_sf"/>
</dbReference>
<protein>
    <recommendedName>
        <fullName evidence="3">Protein kinase domain-containing protein</fullName>
    </recommendedName>
</protein>
<name>A0A9W9NT34_9EURO</name>
<evidence type="ECO:0000313" key="2">
    <source>
        <dbReference type="Proteomes" id="UP001150941"/>
    </source>
</evidence>
<dbReference type="EMBL" id="JAPQKS010000005">
    <property type="protein sequence ID" value="KAJ5225595.1"/>
    <property type="molecule type" value="Genomic_DNA"/>
</dbReference>
<dbReference type="Gene3D" id="3.30.200.20">
    <property type="entry name" value="Phosphorylase Kinase, domain 1"/>
    <property type="match status" value="1"/>
</dbReference>
<dbReference type="AlphaFoldDB" id="A0A9W9NT34"/>
<evidence type="ECO:0008006" key="3">
    <source>
        <dbReference type="Google" id="ProtNLM"/>
    </source>
</evidence>
<gene>
    <name evidence="1" type="ORF">N7468_006820</name>
</gene>
<sequence length="159" mass="17911">MAAFVSQHIMGTAFEITERYSNLRLGNIGNFGVTWYSAFDSILNQTVSIKKITAPFESSTLAKSAYREVHLLSKLQHDNVHCDGYSNDAFSPLDTVPFKAIRRPICPILQLSDYGININQGPLSLLVLKIAEWLLARAQIYPLCRRSSSRPQTEQYSDQ</sequence>
<accession>A0A9W9NT34</accession>
<keyword evidence="2" id="KW-1185">Reference proteome</keyword>
<reference evidence="1" key="2">
    <citation type="journal article" date="2023" name="IMA Fungus">
        <title>Comparative genomic study of the Penicillium genus elucidates a diverse pangenome and 15 lateral gene transfer events.</title>
        <authorList>
            <person name="Petersen C."/>
            <person name="Sorensen T."/>
            <person name="Nielsen M.R."/>
            <person name="Sondergaard T.E."/>
            <person name="Sorensen J.L."/>
            <person name="Fitzpatrick D.A."/>
            <person name="Frisvad J.C."/>
            <person name="Nielsen K.L."/>
        </authorList>
    </citation>
    <scope>NUCLEOTIDE SEQUENCE</scope>
    <source>
        <strain evidence="1">IBT 19713</strain>
    </source>
</reference>
<dbReference type="OrthoDB" id="192887at2759"/>
<dbReference type="RefSeq" id="XP_058329006.1">
    <property type="nucleotide sequence ID" value="XM_058476116.1"/>
</dbReference>